<comment type="caution">
    <text evidence="6">The sequence shown here is derived from an EMBL/GenBank/DDBJ whole genome shotgun (WGS) entry which is preliminary data.</text>
</comment>
<keyword evidence="4" id="KW-0411">Iron-sulfur</keyword>
<keyword evidence="6" id="KW-0378">Hydrolase</keyword>
<feature type="domain" description="HhH-GPD" evidence="5">
    <location>
        <begin position="39"/>
        <end position="196"/>
    </location>
</feature>
<dbReference type="Proteomes" id="UP000051999">
    <property type="component" value="Unassembled WGS sequence"/>
</dbReference>
<dbReference type="PANTHER" id="PTHR10359">
    <property type="entry name" value="A/G-SPECIFIC ADENINE GLYCOSYLASE/ENDONUCLEASE III"/>
    <property type="match status" value="1"/>
</dbReference>
<dbReference type="GO" id="GO:0051539">
    <property type="term" value="F:4 iron, 4 sulfur cluster binding"/>
    <property type="evidence" value="ECO:0007669"/>
    <property type="project" value="UniProtKB-KW"/>
</dbReference>
<accession>A0A0R1R7C7</accession>
<evidence type="ECO:0000313" key="6">
    <source>
        <dbReference type="EMBL" id="KRL52601.1"/>
    </source>
</evidence>
<dbReference type="RefSeq" id="WP_017261098.1">
    <property type="nucleotide sequence ID" value="NZ_AUAW01000032.1"/>
</dbReference>
<evidence type="ECO:0000256" key="1">
    <source>
        <dbReference type="ARBA" id="ARBA00022485"/>
    </source>
</evidence>
<dbReference type="PATRIC" id="fig|1114972.6.peg.1887"/>
<keyword evidence="6" id="KW-0255">Endonuclease</keyword>
<dbReference type="Pfam" id="PF00730">
    <property type="entry name" value="HhH-GPD"/>
    <property type="match status" value="1"/>
</dbReference>
<dbReference type="SMART" id="SM00478">
    <property type="entry name" value="ENDO3c"/>
    <property type="match status" value="1"/>
</dbReference>
<dbReference type="eggNOG" id="COG2231">
    <property type="taxonomic scope" value="Bacteria"/>
</dbReference>
<dbReference type="CDD" id="cd00056">
    <property type="entry name" value="ENDO3c"/>
    <property type="match status" value="1"/>
</dbReference>
<dbReference type="PANTHER" id="PTHR10359:SF19">
    <property type="entry name" value="DNA REPAIR GLYCOSYLASE MJ1434-RELATED"/>
    <property type="match status" value="1"/>
</dbReference>
<dbReference type="GO" id="GO:0004519">
    <property type="term" value="F:endonuclease activity"/>
    <property type="evidence" value="ECO:0007669"/>
    <property type="project" value="UniProtKB-KW"/>
</dbReference>
<keyword evidence="7" id="KW-1185">Reference proteome</keyword>
<protein>
    <submittedName>
        <fullName evidence="6">Endonuclease III-like protein</fullName>
    </submittedName>
</protein>
<dbReference type="OrthoDB" id="9802365at2"/>
<organism evidence="6 7">
    <name type="scientific">Furfurilactobacillus rossiae DSM 15814</name>
    <dbReference type="NCBI Taxonomy" id="1114972"/>
    <lineage>
        <taxon>Bacteria</taxon>
        <taxon>Bacillati</taxon>
        <taxon>Bacillota</taxon>
        <taxon>Bacilli</taxon>
        <taxon>Lactobacillales</taxon>
        <taxon>Lactobacillaceae</taxon>
        <taxon>Furfurilactobacillus</taxon>
    </lineage>
</organism>
<name>A0A0R1R7C7_9LACO</name>
<dbReference type="GO" id="GO:0046872">
    <property type="term" value="F:metal ion binding"/>
    <property type="evidence" value="ECO:0007669"/>
    <property type="project" value="UniProtKB-KW"/>
</dbReference>
<evidence type="ECO:0000256" key="2">
    <source>
        <dbReference type="ARBA" id="ARBA00022723"/>
    </source>
</evidence>
<dbReference type="EMBL" id="AZFF01000033">
    <property type="protein sequence ID" value="KRL52601.1"/>
    <property type="molecule type" value="Genomic_DNA"/>
</dbReference>
<gene>
    <name evidence="6" type="ORF">FD35_GL001850</name>
</gene>
<dbReference type="SUPFAM" id="SSF48150">
    <property type="entry name" value="DNA-glycosylase"/>
    <property type="match status" value="1"/>
</dbReference>
<dbReference type="GO" id="GO:0006284">
    <property type="term" value="P:base-excision repair"/>
    <property type="evidence" value="ECO:0007669"/>
    <property type="project" value="InterPro"/>
</dbReference>
<reference evidence="6 7" key="1">
    <citation type="journal article" date="2015" name="Genome Announc.">
        <title>Expanding the biotechnology potential of lactobacilli through comparative genomics of 213 strains and associated genera.</title>
        <authorList>
            <person name="Sun Z."/>
            <person name="Harris H.M."/>
            <person name="McCann A."/>
            <person name="Guo C."/>
            <person name="Argimon S."/>
            <person name="Zhang W."/>
            <person name="Yang X."/>
            <person name="Jeffery I.B."/>
            <person name="Cooney J.C."/>
            <person name="Kagawa T.F."/>
            <person name="Liu W."/>
            <person name="Song Y."/>
            <person name="Salvetti E."/>
            <person name="Wrobel A."/>
            <person name="Rasinkangas P."/>
            <person name="Parkhill J."/>
            <person name="Rea M.C."/>
            <person name="O'Sullivan O."/>
            <person name="Ritari J."/>
            <person name="Douillard F.P."/>
            <person name="Paul Ross R."/>
            <person name="Yang R."/>
            <person name="Briner A.E."/>
            <person name="Felis G.E."/>
            <person name="de Vos W.M."/>
            <person name="Barrangou R."/>
            <person name="Klaenhammer T.R."/>
            <person name="Caufield P.W."/>
            <person name="Cui Y."/>
            <person name="Zhang H."/>
            <person name="O'Toole P.W."/>
        </authorList>
    </citation>
    <scope>NUCLEOTIDE SEQUENCE [LARGE SCALE GENOMIC DNA]</scope>
    <source>
        <strain evidence="6 7">DSM 15814</strain>
    </source>
</reference>
<proteinExistence type="predicted"/>
<dbReference type="Gene3D" id="1.10.340.30">
    <property type="entry name" value="Hypothetical protein, domain 2"/>
    <property type="match status" value="1"/>
</dbReference>
<evidence type="ECO:0000256" key="4">
    <source>
        <dbReference type="ARBA" id="ARBA00023014"/>
    </source>
</evidence>
<keyword evidence="6" id="KW-0540">Nuclease</keyword>
<keyword evidence="2" id="KW-0479">Metal-binding</keyword>
<dbReference type="PIRSF" id="PIRSF001435">
    <property type="entry name" value="Nth"/>
    <property type="match status" value="1"/>
</dbReference>
<evidence type="ECO:0000259" key="5">
    <source>
        <dbReference type="SMART" id="SM00478"/>
    </source>
</evidence>
<evidence type="ECO:0000313" key="7">
    <source>
        <dbReference type="Proteomes" id="UP000051999"/>
    </source>
</evidence>
<dbReference type="InterPro" id="IPR023170">
    <property type="entry name" value="HhH_base_excis_C"/>
</dbReference>
<keyword evidence="1" id="KW-0004">4Fe-4S</keyword>
<dbReference type="InterPro" id="IPR003265">
    <property type="entry name" value="HhH-GPD_domain"/>
</dbReference>
<evidence type="ECO:0000256" key="3">
    <source>
        <dbReference type="ARBA" id="ARBA00023004"/>
    </source>
</evidence>
<dbReference type="Gene3D" id="1.10.1670.10">
    <property type="entry name" value="Helix-hairpin-Helix base-excision DNA repair enzymes (C-terminal)"/>
    <property type="match status" value="1"/>
</dbReference>
<dbReference type="STRING" id="1114972.FD35_GL001850"/>
<sequence>MNLKPLYNILETNMGRQNWMSTEALWAQSPFQVMWAAILIQNASANNGDAAARALLAATDNDPAKIRACTPEKLADIIKPAGLYRTKAKYIMAAAEWSGTHDDNVAEIEALDRETLQAELLNVKGLGNETADDIMLYGFHKPLFIADTYARRHFGWLGLDVPKKYRDFQTLVEADAGLNWDEYQELHALIDEFGKKVKNQQQWDASFMGGFTLSGTERIVK</sequence>
<dbReference type="InterPro" id="IPR011257">
    <property type="entry name" value="DNA_glycosylase"/>
</dbReference>
<dbReference type="AlphaFoldDB" id="A0A0R1R7C7"/>
<keyword evidence="3" id="KW-0408">Iron</keyword>